<evidence type="ECO:0000313" key="2">
    <source>
        <dbReference type="Proteomes" id="UP000294847"/>
    </source>
</evidence>
<sequence length="109" mass="11177">MQISHIAQLMALMAAATPALAAPVVQPNQASPAGSPQGPVAHGQGAGRSCAAPQKPKRWSLEPAEPAQATSPLEEPPVFLPGQAKPVKVKSIKKVNSQGKTTGGNQEQK</sequence>
<organism evidence="1 2">
    <name type="scientific">Pyricularia oryzae</name>
    <name type="common">Rice blast fungus</name>
    <name type="synonym">Magnaporthe oryzae</name>
    <dbReference type="NCBI Taxonomy" id="318829"/>
    <lineage>
        <taxon>Eukaryota</taxon>
        <taxon>Fungi</taxon>
        <taxon>Dikarya</taxon>
        <taxon>Ascomycota</taxon>
        <taxon>Pezizomycotina</taxon>
        <taxon>Sordariomycetes</taxon>
        <taxon>Sordariomycetidae</taxon>
        <taxon>Magnaporthales</taxon>
        <taxon>Pyriculariaceae</taxon>
        <taxon>Pyricularia</taxon>
    </lineage>
</organism>
<reference evidence="1 2" key="1">
    <citation type="journal article" date="2019" name="Mol. Biol. Evol.">
        <title>Blast fungal genomes show frequent chromosomal changes, gene gains and losses, and effector gene turnover.</title>
        <authorList>
            <person name="Gomez Luciano L.B."/>
            <person name="Jason Tsai I."/>
            <person name="Chuma I."/>
            <person name="Tosa Y."/>
            <person name="Chen Y.H."/>
            <person name="Li J.Y."/>
            <person name="Li M.Y."/>
            <person name="Jade Lu M.Y."/>
            <person name="Nakayashiki H."/>
            <person name="Li W.H."/>
        </authorList>
    </citation>
    <scope>NUCLEOTIDE SEQUENCE [LARGE SCALE GENOMIC DNA]</scope>
    <source>
        <strain evidence="1">MZ5-1-6</strain>
    </source>
</reference>
<protein>
    <submittedName>
        <fullName evidence="1">Uncharacterized protein</fullName>
    </submittedName>
</protein>
<proteinExistence type="predicted"/>
<dbReference type="Proteomes" id="UP000294847">
    <property type="component" value="Chromosome 7"/>
</dbReference>
<accession>A0A4P7NV38</accession>
<name>A0A4P7NV38_PYROR</name>
<gene>
    <name evidence="1" type="ORF">PoMZ_13442</name>
</gene>
<evidence type="ECO:0000313" key="1">
    <source>
        <dbReference type="EMBL" id="QBZ66465.1"/>
    </source>
</evidence>
<dbReference type="AlphaFoldDB" id="A0A4P7NV38"/>
<dbReference type="EMBL" id="CP034210">
    <property type="protein sequence ID" value="QBZ66465.1"/>
    <property type="molecule type" value="Genomic_DNA"/>
</dbReference>